<dbReference type="AlphaFoldDB" id="A0A699XY27"/>
<name>A0A699XY27_TANCI</name>
<reference evidence="2" key="1">
    <citation type="journal article" date="2019" name="Sci. Rep.">
        <title>Draft genome of Tanacetum cinerariifolium, the natural source of mosquito coil.</title>
        <authorList>
            <person name="Yamashiro T."/>
            <person name="Shiraishi A."/>
            <person name="Satake H."/>
            <person name="Nakayama K."/>
        </authorList>
    </citation>
    <scope>NUCLEOTIDE SEQUENCE</scope>
</reference>
<feature type="region of interest" description="Disordered" evidence="1">
    <location>
        <begin position="44"/>
        <end position="71"/>
    </location>
</feature>
<gene>
    <name evidence="2" type="ORF">Tci_932643</name>
</gene>
<sequence length="71" mass="8162">WRTQASNRGCMVLERPRNDLHGQQGRSAVHVEVHAAIRCARGCGRGRRRQPAMGHCRATLLQPEQRPRHMR</sequence>
<evidence type="ECO:0000256" key="1">
    <source>
        <dbReference type="SAM" id="MobiDB-lite"/>
    </source>
</evidence>
<feature type="non-terminal residue" evidence="2">
    <location>
        <position position="1"/>
    </location>
</feature>
<accession>A0A699XY27</accession>
<proteinExistence type="predicted"/>
<comment type="caution">
    <text evidence="2">The sequence shown here is derived from an EMBL/GenBank/DDBJ whole genome shotgun (WGS) entry which is preliminary data.</text>
</comment>
<organism evidence="2">
    <name type="scientific">Tanacetum cinerariifolium</name>
    <name type="common">Dalmatian daisy</name>
    <name type="synonym">Chrysanthemum cinerariifolium</name>
    <dbReference type="NCBI Taxonomy" id="118510"/>
    <lineage>
        <taxon>Eukaryota</taxon>
        <taxon>Viridiplantae</taxon>
        <taxon>Streptophyta</taxon>
        <taxon>Embryophyta</taxon>
        <taxon>Tracheophyta</taxon>
        <taxon>Spermatophyta</taxon>
        <taxon>Magnoliopsida</taxon>
        <taxon>eudicotyledons</taxon>
        <taxon>Gunneridae</taxon>
        <taxon>Pentapetalae</taxon>
        <taxon>asterids</taxon>
        <taxon>campanulids</taxon>
        <taxon>Asterales</taxon>
        <taxon>Asteraceae</taxon>
        <taxon>Asteroideae</taxon>
        <taxon>Anthemideae</taxon>
        <taxon>Anthemidinae</taxon>
        <taxon>Tanacetum</taxon>
    </lineage>
</organism>
<evidence type="ECO:0000313" key="2">
    <source>
        <dbReference type="EMBL" id="GFD60674.1"/>
    </source>
</evidence>
<dbReference type="EMBL" id="BKCJ011880959">
    <property type="protein sequence ID" value="GFD60674.1"/>
    <property type="molecule type" value="Genomic_DNA"/>
</dbReference>
<protein>
    <submittedName>
        <fullName evidence="2">Uncharacterized protein</fullName>
    </submittedName>
</protein>